<dbReference type="PANTHER" id="PTHR36558">
    <property type="entry name" value="GLR1098 PROTEIN"/>
    <property type="match status" value="1"/>
</dbReference>
<name>A0ABY9MP61_9GAMM</name>
<keyword evidence="2" id="KW-0378">Hydrolase</keyword>
<dbReference type="Gene3D" id="3.90.1570.10">
    <property type="entry name" value="tt1808, chain A"/>
    <property type="match status" value="1"/>
</dbReference>
<evidence type="ECO:0000313" key="3">
    <source>
        <dbReference type="Proteomes" id="UP001236657"/>
    </source>
</evidence>
<dbReference type="EMBL" id="CP133218">
    <property type="protein sequence ID" value="WML90445.1"/>
    <property type="molecule type" value="Genomic_DNA"/>
</dbReference>
<reference evidence="2 3" key="1">
    <citation type="submission" date="2023-08" db="EMBL/GenBank/DDBJ databases">
        <title>New molecular markers tilS and rpoB for phylogenetic and monitoring studies of the genus Thiothrix biodiversity.</title>
        <authorList>
            <person name="Ravin N.V."/>
            <person name="Smolyakov D."/>
            <person name="Markov N.D."/>
            <person name="Beletsky A.V."/>
            <person name="Mardanov A.V."/>
            <person name="Rudenko T.S."/>
            <person name="Grabovich M.Y."/>
        </authorList>
    </citation>
    <scope>NUCLEOTIDE SEQUENCE [LARGE SCALE GENOMIC DNA]</scope>
    <source>
        <strain evidence="2 3">MK1</strain>
    </source>
</reference>
<sequence length="120" mass="13929">MWEIRSGSQVKAGMKCAGSSIYPDVVVVCDEQFLDDYSTESPVLIVEVLSKATRQRDRQVKRLEYLQLPSLQEYMLIEQDTVEVEVFRRSDSWRPSYYYWGDMVVLESVGLSLSVESIYQ</sequence>
<dbReference type="PANTHER" id="PTHR36558:SF1">
    <property type="entry name" value="RESTRICTION ENDONUCLEASE DOMAIN-CONTAINING PROTEIN-RELATED"/>
    <property type="match status" value="1"/>
</dbReference>
<dbReference type="RefSeq" id="WP_308894904.1">
    <property type="nucleotide sequence ID" value="NZ_CP133218.1"/>
</dbReference>
<dbReference type="InterPro" id="IPR012296">
    <property type="entry name" value="Nuclease_put_TT1808"/>
</dbReference>
<feature type="domain" description="Putative restriction endonuclease" evidence="1">
    <location>
        <begin position="15"/>
        <end position="115"/>
    </location>
</feature>
<keyword evidence="2" id="KW-0540">Nuclease</keyword>
<protein>
    <submittedName>
        <fullName evidence="2">Uma2 family endonuclease</fullName>
    </submittedName>
</protein>
<dbReference type="InterPro" id="IPR011335">
    <property type="entry name" value="Restrct_endonuc-II-like"/>
</dbReference>
<dbReference type="GO" id="GO:0004519">
    <property type="term" value="F:endonuclease activity"/>
    <property type="evidence" value="ECO:0007669"/>
    <property type="project" value="UniProtKB-KW"/>
</dbReference>
<keyword evidence="2" id="KW-0255">Endonuclease</keyword>
<dbReference type="SUPFAM" id="SSF52980">
    <property type="entry name" value="Restriction endonuclease-like"/>
    <property type="match status" value="1"/>
</dbReference>
<evidence type="ECO:0000313" key="2">
    <source>
        <dbReference type="EMBL" id="WML90445.1"/>
    </source>
</evidence>
<dbReference type="CDD" id="cd06260">
    <property type="entry name" value="DUF820-like"/>
    <property type="match status" value="1"/>
</dbReference>
<evidence type="ECO:0000259" key="1">
    <source>
        <dbReference type="Pfam" id="PF05685"/>
    </source>
</evidence>
<accession>A0ABY9MP61</accession>
<gene>
    <name evidence="2" type="ORF">RCF98_15935</name>
</gene>
<organism evidence="2 3">
    <name type="scientific">Thiothrix lacustris</name>
    <dbReference type="NCBI Taxonomy" id="525917"/>
    <lineage>
        <taxon>Bacteria</taxon>
        <taxon>Pseudomonadati</taxon>
        <taxon>Pseudomonadota</taxon>
        <taxon>Gammaproteobacteria</taxon>
        <taxon>Thiotrichales</taxon>
        <taxon>Thiotrichaceae</taxon>
        <taxon>Thiothrix</taxon>
    </lineage>
</organism>
<dbReference type="Pfam" id="PF05685">
    <property type="entry name" value="Uma2"/>
    <property type="match status" value="1"/>
</dbReference>
<keyword evidence="3" id="KW-1185">Reference proteome</keyword>
<proteinExistence type="predicted"/>
<dbReference type="Proteomes" id="UP001236657">
    <property type="component" value="Chromosome"/>
</dbReference>
<dbReference type="InterPro" id="IPR008538">
    <property type="entry name" value="Uma2"/>
</dbReference>